<dbReference type="OrthoDB" id="3798591at2"/>
<keyword evidence="2" id="KW-0645">Protease</keyword>
<dbReference type="EMBL" id="VFQF01000002">
    <property type="protein sequence ID" value="TQN45857.1"/>
    <property type="molecule type" value="Genomic_DNA"/>
</dbReference>
<evidence type="ECO:0000256" key="1">
    <source>
        <dbReference type="SAM" id="Phobius"/>
    </source>
</evidence>
<dbReference type="Proteomes" id="UP000320085">
    <property type="component" value="Unassembled WGS sequence"/>
</dbReference>
<comment type="caution">
    <text evidence="2">The sequence shown here is derived from an EMBL/GenBank/DDBJ whole genome shotgun (WGS) entry which is preliminary data.</text>
</comment>
<keyword evidence="1" id="KW-0812">Transmembrane</keyword>
<gene>
    <name evidence="2" type="ORF">FHX52_2557</name>
</gene>
<dbReference type="SUPFAM" id="SSF63411">
    <property type="entry name" value="LuxS/MPP-like metallohydrolase"/>
    <property type="match status" value="2"/>
</dbReference>
<dbReference type="AlphaFoldDB" id="A0A543PP94"/>
<evidence type="ECO:0000313" key="3">
    <source>
        <dbReference type="Proteomes" id="UP000320085"/>
    </source>
</evidence>
<organism evidence="2 3">
    <name type="scientific">Humibacillus xanthopallidus</name>
    <dbReference type="NCBI Taxonomy" id="412689"/>
    <lineage>
        <taxon>Bacteria</taxon>
        <taxon>Bacillati</taxon>
        <taxon>Actinomycetota</taxon>
        <taxon>Actinomycetes</taxon>
        <taxon>Micrococcales</taxon>
        <taxon>Intrasporangiaceae</taxon>
        <taxon>Humibacillus</taxon>
    </lineage>
</organism>
<protein>
    <submittedName>
        <fullName evidence="2">Zinc protease</fullName>
    </submittedName>
</protein>
<evidence type="ECO:0000313" key="2">
    <source>
        <dbReference type="EMBL" id="TQN45857.1"/>
    </source>
</evidence>
<keyword evidence="2" id="KW-0378">Hydrolase</keyword>
<accession>A0A543PP94</accession>
<dbReference type="InterPro" id="IPR011249">
    <property type="entry name" value="Metalloenz_LuxS/M16"/>
</dbReference>
<dbReference type="Gene3D" id="3.30.830.10">
    <property type="entry name" value="Metalloenzyme, LuxS/M16 peptidase-like"/>
    <property type="match status" value="2"/>
</dbReference>
<keyword evidence="1" id="KW-0472">Membrane</keyword>
<sequence>MELHGETRDGLRVLSIDSRRSTMRATLFFRVGQADETLATSGWTHLIEHSALHGWKDPRLAFNASVGLYATRFDLDGEPDAVVDHLRRLGTWLAEPDLSRVEHESKVLRAESEQRPVGNISLNLEWRYGAQGPGLPAYRELGLTRSTPDGLRAWCRERFTADNAVLACDARLPDSVLLGLARGDRHPAVLPPTAAAHLPGVHRVASGVTGSAVVSRSFAASLAPEVLSRTLTETLRDEEGTAYAPWADLERVDGDTALLLFGTDVSSAGRSRAGATLARVLRRLELYGPEQAMLDEMAVSRSRFFRDEQNAPSQAWAAAFSVLTCSEVYTLEQSEALSAAVTPDDLSEVFREVRRTAILGLPEECSVPNGYHELTSPPRELLDATSVHKHVDGLTSMRVGDHGIQAVAPSGSVTVPFDDVAGLVAYPDGGRRLISRDGWSLTVEPALLQRGNVLTAALEARVPPELVLPHPPRQPEDIPVRPSLAWRVRRRARVRFGKLARVLPETTSGWIFFGVSWFLVINALKAVVKALTGP</sequence>
<dbReference type="GO" id="GO:0046872">
    <property type="term" value="F:metal ion binding"/>
    <property type="evidence" value="ECO:0007669"/>
    <property type="project" value="InterPro"/>
</dbReference>
<dbReference type="GO" id="GO:0006508">
    <property type="term" value="P:proteolysis"/>
    <property type="evidence" value="ECO:0007669"/>
    <property type="project" value="UniProtKB-KW"/>
</dbReference>
<proteinExistence type="predicted"/>
<dbReference type="GO" id="GO:0008233">
    <property type="term" value="F:peptidase activity"/>
    <property type="evidence" value="ECO:0007669"/>
    <property type="project" value="UniProtKB-KW"/>
</dbReference>
<reference evidence="2 3" key="1">
    <citation type="submission" date="2019-06" db="EMBL/GenBank/DDBJ databases">
        <title>Sequencing the genomes of 1000 actinobacteria strains.</title>
        <authorList>
            <person name="Klenk H.-P."/>
        </authorList>
    </citation>
    <scope>NUCLEOTIDE SEQUENCE [LARGE SCALE GENOMIC DNA]</scope>
    <source>
        <strain evidence="2 3">DSM 21776</strain>
    </source>
</reference>
<feature type="transmembrane region" description="Helical" evidence="1">
    <location>
        <begin position="509"/>
        <end position="528"/>
    </location>
</feature>
<name>A0A543PP94_9MICO</name>
<keyword evidence="1" id="KW-1133">Transmembrane helix</keyword>
<dbReference type="RefSeq" id="WP_141822552.1">
    <property type="nucleotide sequence ID" value="NZ_BAAAQC010000010.1"/>
</dbReference>